<reference evidence="9" key="2">
    <citation type="submission" date="2020-09" db="EMBL/GenBank/DDBJ databases">
        <authorList>
            <person name="Sun Q."/>
            <person name="Zhou Y."/>
        </authorList>
    </citation>
    <scope>NUCLEOTIDE SEQUENCE</scope>
    <source>
        <strain evidence="9">CGMCC 4.7308</strain>
    </source>
</reference>
<feature type="domain" description="Glycosyl hydrolase family 13 catalytic" evidence="8">
    <location>
        <begin position="201"/>
        <end position="563"/>
    </location>
</feature>
<comment type="similarity">
    <text evidence="6">Belongs to the glycosyl hydrolase 13 family. GlgE subfamily.</text>
</comment>
<keyword evidence="10" id="KW-1185">Reference proteome</keyword>
<evidence type="ECO:0000256" key="4">
    <source>
        <dbReference type="ARBA" id="ARBA00023277"/>
    </source>
</evidence>
<dbReference type="InterPro" id="IPR006047">
    <property type="entry name" value="GH13_cat_dom"/>
</dbReference>
<dbReference type="Gene3D" id="2.60.40.1180">
    <property type="entry name" value="Golgi alpha-mannosidase II"/>
    <property type="match status" value="1"/>
</dbReference>
<feature type="binding site" evidence="6">
    <location>
        <position position="396"/>
    </location>
    <ligand>
        <name>alpha-maltose 1-phosphate</name>
        <dbReference type="ChEBI" id="CHEBI:63576"/>
    </ligand>
</feature>
<evidence type="ECO:0000313" key="10">
    <source>
        <dbReference type="Proteomes" id="UP000655208"/>
    </source>
</evidence>
<evidence type="ECO:0000256" key="7">
    <source>
        <dbReference type="SAM" id="MobiDB-lite"/>
    </source>
</evidence>
<protein>
    <recommendedName>
        <fullName evidence="6">Alpha-1,4-glucan:maltose-1-phosphate maltosyltransferase</fullName>
        <shortName evidence="6">GMPMT</shortName>
        <ecNumber evidence="6">2.4.99.16</ecNumber>
    </recommendedName>
    <alternativeName>
        <fullName evidence="6">(1-&gt;4)-alpha-D-glucan:maltose-1-phosphate alpha-D-maltosyltransferase</fullName>
    </alternativeName>
</protein>
<dbReference type="Gene3D" id="3.20.20.80">
    <property type="entry name" value="Glycosidases"/>
    <property type="match status" value="1"/>
</dbReference>
<dbReference type="PANTHER" id="PTHR47786:SF2">
    <property type="entry name" value="GLYCOSYL HYDROLASE FAMILY 13 CATALYTIC DOMAIN-CONTAINING PROTEIN"/>
    <property type="match status" value="1"/>
</dbReference>
<dbReference type="InterPro" id="IPR021828">
    <property type="entry name" value="GlgE_dom_N/S"/>
</dbReference>
<evidence type="ECO:0000256" key="3">
    <source>
        <dbReference type="ARBA" id="ARBA00022679"/>
    </source>
</evidence>
<keyword evidence="2 6" id="KW-0328">Glycosyltransferase</keyword>
<dbReference type="Gene3D" id="1.20.58.80">
    <property type="entry name" value="Phosphotransferase system, lactose/cellobiose-type IIA subunit"/>
    <property type="match status" value="1"/>
</dbReference>
<feature type="binding site" evidence="6">
    <location>
        <position position="325"/>
    </location>
    <ligand>
        <name>alpha-maltose 1-phosphate</name>
        <dbReference type="ChEBI" id="CHEBI:63576"/>
    </ligand>
</feature>
<keyword evidence="4 6" id="KW-0119">Carbohydrate metabolism</keyword>
<evidence type="ECO:0000259" key="8">
    <source>
        <dbReference type="SMART" id="SM00642"/>
    </source>
</evidence>
<evidence type="ECO:0000313" key="9">
    <source>
        <dbReference type="EMBL" id="GGL90722.1"/>
    </source>
</evidence>
<feature type="binding site" evidence="6">
    <location>
        <position position="259"/>
    </location>
    <ligand>
        <name>alpha-maltose 1-phosphate</name>
        <dbReference type="ChEBI" id="CHEBI:63576"/>
    </ligand>
</feature>
<name>A0A917SN39_9ACTN</name>
<proteinExistence type="inferred from homology"/>
<accession>A0A917SN39</accession>
<dbReference type="EMBL" id="BMNA01000002">
    <property type="protein sequence ID" value="GGL90722.1"/>
    <property type="molecule type" value="Genomic_DNA"/>
</dbReference>
<feature type="active site" description="Proton donor" evidence="6">
    <location>
        <position position="424"/>
    </location>
</feature>
<dbReference type="CDD" id="cd11344">
    <property type="entry name" value="AmyAc_GlgE_like"/>
    <property type="match status" value="1"/>
</dbReference>
<dbReference type="InterPro" id="IPR013780">
    <property type="entry name" value="Glyco_hydro_b"/>
</dbReference>
<evidence type="ECO:0000256" key="5">
    <source>
        <dbReference type="ARBA" id="ARBA00048735"/>
    </source>
</evidence>
<feature type="active site" description="Nucleophile" evidence="6">
    <location>
        <position position="395"/>
    </location>
</feature>
<sequence length="665" mass="74187">MTPSVEGGRYPARSVVGAVIEVGATVFREGHDAVAANVVWRPPAEPAADGKRRAAPRDTGPLLRMVPGIPGTDRFTAQVTPDRQGMWSLVVEAWSDPLGTWRHAVVAKAAAHQSGEEMANDLETGARLLERIARRPGQQHAGSIRAAVAALRDADLPVAERIGPALSGSLWPVLVADPIRELITRSPAYQVWVDRPLAEFGSWYEFFPRSAGAEVDAEGLPLRHGTFADAQRELPRVAAMGFDVVYLPPIHPIGRVNRKGRNNPAEPGGTVHPDPRDVGSPWAIGAEEGGHDAVHPELGTLEDFDAFVAEAERLGLTVALDLALQCAPDHPWVAEHPEWFTTRPDGSIAYAENPPKKYQDIYPLNFDNDPVGLYAEVLRVVNHWISHGVTVFRVDNPHTKPINFWEWLIAQVHAARPEIVFLAEAFTKPAMMHELAKVGFTQSYTYFTWRTAKQELVDYGVELVEAAHYMRPNFFVNTPDILHASLQYGGRAMFAIRAVLAATMVPTWGVYSGYELFEHEAVRPGSEEYLHSEKYQLRPRDYQGALERGDSLEPLITRLNQIRREHPALQQLQGLWFHGIGNDDLLCYSRHDDRTGDTVIVVVCLRSEGQHWGETDLTMPALGMDWNDRFDVVDELSGEVYHWGGRNMVMLEPQYRSAHILHVRR</sequence>
<dbReference type="InterPro" id="IPR049171">
    <property type="entry name" value="GLGE_C"/>
</dbReference>
<dbReference type="PANTHER" id="PTHR47786">
    <property type="entry name" value="ALPHA-1,4-GLUCAN:MALTOSE-1-PHOSPHATE MALTOSYLTRANSFERASE"/>
    <property type="match status" value="1"/>
</dbReference>
<dbReference type="InterPro" id="IPR017853">
    <property type="entry name" value="GH"/>
</dbReference>
<feature type="binding site" evidence="6">
    <location>
        <position position="360"/>
    </location>
    <ligand>
        <name>alpha-maltose 1-phosphate</name>
        <dbReference type="ChEBI" id="CHEBI:63576"/>
    </ligand>
</feature>
<comment type="function">
    <text evidence="6">Maltosyltransferase that uses maltose 1-phosphate (M1P) as the sugar donor to elongate linear or branched alpha-(1-&gt;4)-glucans. Is involved in a branched alpha-glucan biosynthetic pathway from trehalose, together with TreS, Mak and GlgB.</text>
</comment>
<dbReference type="Gene3D" id="2.60.40.10">
    <property type="entry name" value="Immunoglobulins"/>
    <property type="match status" value="1"/>
</dbReference>
<feature type="binding site" evidence="6">
    <location>
        <begin position="534"/>
        <end position="535"/>
    </location>
    <ligand>
        <name>alpha-maltose 1-phosphate</name>
        <dbReference type="ChEBI" id="CHEBI:63576"/>
    </ligand>
</feature>
<dbReference type="GO" id="GO:0016758">
    <property type="term" value="F:hexosyltransferase activity"/>
    <property type="evidence" value="ECO:0007669"/>
    <property type="project" value="UniProtKB-UniRule"/>
</dbReference>
<dbReference type="Pfam" id="PF11896">
    <property type="entry name" value="GlgE_dom_N_S"/>
    <property type="match status" value="1"/>
</dbReference>
<gene>
    <name evidence="6 9" type="primary">glgE</name>
    <name evidence="9" type="ORF">GCM10011594_07930</name>
</gene>
<reference evidence="9" key="1">
    <citation type="journal article" date="2014" name="Int. J. Syst. Evol. Microbiol.">
        <title>Complete genome sequence of Corynebacterium casei LMG S-19264T (=DSM 44701T), isolated from a smear-ripened cheese.</title>
        <authorList>
            <consortium name="US DOE Joint Genome Institute (JGI-PGF)"/>
            <person name="Walter F."/>
            <person name="Albersmeier A."/>
            <person name="Kalinowski J."/>
            <person name="Ruckert C."/>
        </authorList>
    </citation>
    <scope>NUCLEOTIDE SEQUENCE</scope>
    <source>
        <strain evidence="9">CGMCC 4.7308</strain>
    </source>
</reference>
<feature type="site" description="Transition state stabilizer" evidence="6">
    <location>
        <position position="480"/>
    </location>
</feature>
<comment type="caution">
    <text evidence="9">The sequence shown here is derived from an EMBL/GenBank/DDBJ whole genome shotgun (WGS) entry which is preliminary data.</text>
</comment>
<dbReference type="Proteomes" id="UP000655208">
    <property type="component" value="Unassembled WGS sequence"/>
</dbReference>
<comment type="subunit">
    <text evidence="1 6">Homodimer.</text>
</comment>
<dbReference type="SUPFAM" id="SSF51445">
    <property type="entry name" value="(Trans)glycosidases"/>
    <property type="match status" value="1"/>
</dbReference>
<dbReference type="GO" id="GO:0030979">
    <property type="term" value="P:alpha-glucan biosynthetic process"/>
    <property type="evidence" value="ECO:0007669"/>
    <property type="project" value="UniProtKB-UniRule"/>
</dbReference>
<dbReference type="InterPro" id="IPR013783">
    <property type="entry name" value="Ig-like_fold"/>
</dbReference>
<dbReference type="InterPro" id="IPR026585">
    <property type="entry name" value="GlgE"/>
</dbReference>
<dbReference type="EC" id="2.4.99.16" evidence="6"/>
<evidence type="ECO:0000256" key="1">
    <source>
        <dbReference type="ARBA" id="ARBA00011738"/>
    </source>
</evidence>
<dbReference type="AlphaFoldDB" id="A0A917SN39"/>
<dbReference type="HAMAP" id="MF_02124">
    <property type="entry name" value="GlgE"/>
    <property type="match status" value="1"/>
</dbReference>
<organism evidence="9 10">
    <name type="scientific">Nakamurella endophytica</name>
    <dbReference type="NCBI Taxonomy" id="1748367"/>
    <lineage>
        <taxon>Bacteria</taxon>
        <taxon>Bacillati</taxon>
        <taxon>Actinomycetota</taxon>
        <taxon>Actinomycetes</taxon>
        <taxon>Nakamurellales</taxon>
        <taxon>Nakamurellaceae</taxon>
        <taxon>Nakamurella</taxon>
    </lineage>
</organism>
<dbReference type="SMART" id="SM00642">
    <property type="entry name" value="Aamy"/>
    <property type="match status" value="1"/>
</dbReference>
<feature type="region of interest" description="Disordered" evidence="7">
    <location>
        <begin position="257"/>
        <end position="277"/>
    </location>
</feature>
<evidence type="ECO:0000256" key="2">
    <source>
        <dbReference type="ARBA" id="ARBA00022676"/>
    </source>
</evidence>
<comment type="catalytic activity">
    <reaction evidence="5 6">
        <text>alpha-maltose 1-phosphate + [(1-&gt;4)-alpha-D-glucosyl](n) = [(1-&gt;4)-alpha-D-glucosyl](n+2) + phosphate</text>
        <dbReference type="Rhea" id="RHEA:42692"/>
        <dbReference type="Rhea" id="RHEA-COMP:9584"/>
        <dbReference type="Rhea" id="RHEA-COMP:10183"/>
        <dbReference type="ChEBI" id="CHEBI:15444"/>
        <dbReference type="ChEBI" id="CHEBI:43474"/>
        <dbReference type="ChEBI" id="CHEBI:63576"/>
        <dbReference type="EC" id="2.4.99.16"/>
    </reaction>
</comment>
<keyword evidence="3 6" id="KW-0808">Transferase</keyword>
<evidence type="ECO:0000256" key="6">
    <source>
        <dbReference type="HAMAP-Rule" id="MF_02124"/>
    </source>
</evidence>
<dbReference type="GO" id="GO:0004553">
    <property type="term" value="F:hydrolase activity, hydrolyzing O-glycosyl compounds"/>
    <property type="evidence" value="ECO:0007669"/>
    <property type="project" value="InterPro"/>
</dbReference>
<dbReference type="Pfam" id="PF21702">
    <property type="entry name" value="GLGE_C"/>
    <property type="match status" value="1"/>
</dbReference>